<comment type="caution">
    <text evidence="2">The sequence shown here is derived from an EMBL/GenBank/DDBJ whole genome shotgun (WGS) entry which is preliminary data.</text>
</comment>
<organism evidence="2 3">
    <name type="scientific">Xanthomonas oryzae</name>
    <dbReference type="NCBI Taxonomy" id="347"/>
    <lineage>
        <taxon>Bacteria</taxon>
        <taxon>Pseudomonadati</taxon>
        <taxon>Pseudomonadota</taxon>
        <taxon>Gammaproteobacteria</taxon>
        <taxon>Lysobacterales</taxon>
        <taxon>Lysobacteraceae</taxon>
        <taxon>Xanthomonas</taxon>
    </lineage>
</organism>
<dbReference type="Proteomes" id="UP000036790">
    <property type="component" value="Unassembled WGS sequence"/>
</dbReference>
<name>A0AAP1EZP9_9XANT</name>
<reference evidence="2 3" key="2">
    <citation type="submission" date="2015-09" db="EMBL/GenBank/DDBJ databases">
        <title>Draft genome sequence of Xanthomonas oryzae pv. USA str. X11-5A.</title>
        <authorList>
            <person name="Knight B.M."/>
            <person name="Roberts D.P."/>
            <person name="Lin D."/>
            <person name="Hari K."/>
            <person name="Fletcher J."/>
            <person name="Melcher U."/>
            <person name="Blagden T."/>
            <person name="Winegar R.A."/>
        </authorList>
    </citation>
    <scope>NUCLEOTIDE SEQUENCE [LARGE SCALE GENOMIC DNA]</scope>
    <source>
        <strain evidence="2 3">X11-5A</strain>
    </source>
</reference>
<protein>
    <submittedName>
        <fullName evidence="2">Uncharacterized protein</fullName>
    </submittedName>
</protein>
<evidence type="ECO:0000313" key="2">
    <source>
        <dbReference type="EMBL" id="KOR47997.1"/>
    </source>
</evidence>
<evidence type="ECO:0000256" key="1">
    <source>
        <dbReference type="SAM" id="MobiDB-lite"/>
    </source>
</evidence>
<feature type="region of interest" description="Disordered" evidence="1">
    <location>
        <begin position="89"/>
        <end position="113"/>
    </location>
</feature>
<dbReference type="EMBL" id="LHUJ01000076">
    <property type="protein sequence ID" value="KOR47997.1"/>
    <property type="molecule type" value="Genomic_DNA"/>
</dbReference>
<evidence type="ECO:0000313" key="3">
    <source>
        <dbReference type="Proteomes" id="UP000036790"/>
    </source>
</evidence>
<proteinExistence type="predicted"/>
<reference evidence="2 3" key="1">
    <citation type="submission" date="2015-07" db="EMBL/GenBank/DDBJ databases">
        <authorList>
            <consortium name="Consortium for Microbial Forensics and Genomics (microFORGE)"/>
            <person name="Knight B.M."/>
            <person name="Roberts D.P."/>
            <person name="Lin D."/>
            <person name="Hari K."/>
            <person name="Fletcher J."/>
            <person name="Melcher U."/>
            <person name="Blagden T."/>
            <person name="Winegar R.A."/>
        </authorList>
    </citation>
    <scope>NUCLEOTIDE SEQUENCE [LARGE SCALE GENOMIC DNA]</scope>
    <source>
        <strain evidence="2 3">X11-5A</strain>
    </source>
</reference>
<sequence length="113" mass="13111">MQLTRCHVEAETSTARARLSNWTDILLELSTRAQRYISALTKPCNDRERRLQRLMLDRVHGIATAINTHDIALGDRAITTRSCKNPYFLQREGHQRDTDRHDEKNPADIEGKR</sequence>
<accession>A0AAP1EZP9</accession>
<dbReference type="AlphaFoldDB" id="A0AAP1EZP9"/>
<feature type="compositionally biased region" description="Basic and acidic residues" evidence="1">
    <location>
        <begin position="91"/>
        <end position="113"/>
    </location>
</feature>
<gene>
    <name evidence="2" type="ORF">ADT25_03900</name>
</gene>